<dbReference type="AlphaFoldDB" id="A0A3B1CIY0"/>
<sequence length="262" mass="28348">MAKKLFQIDAFTKEPFKGNPAAVCILEQPATEIWMQNFASEMNLSETAFLVAKADAFDLRWFTPTTEVDLCGHATLASAHALWQAGILPMDQTARFNTKSGLLTARLMGEWIELDFPANTVEAIQPPNGLAEALGVDAKFIGGDGTDYLVEVSSEKIIRGLKPDLSALKTFPVRCIIVTSLAASTEYDFVSRVFAPGAGIDEDPVTGSAHCSLGPFWATRLNKREMLGYQASARGGFVQVALEKNRVLLGGQAVTVFKGELT</sequence>
<protein>
    <submittedName>
        <fullName evidence="3">Phenazine biosynthesis protein PhzF like</fullName>
    </submittedName>
</protein>
<dbReference type="Pfam" id="PF02567">
    <property type="entry name" value="PhzC-PhzF"/>
    <property type="match status" value="1"/>
</dbReference>
<dbReference type="PIRSF" id="PIRSF016184">
    <property type="entry name" value="PhzC_PhzF"/>
    <property type="match status" value="1"/>
</dbReference>
<dbReference type="NCBIfam" id="TIGR00654">
    <property type="entry name" value="PhzF_family"/>
    <property type="match status" value="1"/>
</dbReference>
<comment type="similarity">
    <text evidence="1">Belongs to the PhzF family.</text>
</comment>
<accession>A0A3B1CIY0</accession>
<proteinExistence type="inferred from homology"/>
<gene>
    <name evidence="3" type="ORF">MNBD_NITROSPINAE05-1061</name>
</gene>
<dbReference type="GO" id="GO:0005737">
    <property type="term" value="C:cytoplasm"/>
    <property type="evidence" value="ECO:0007669"/>
    <property type="project" value="TreeGrafter"/>
</dbReference>
<name>A0A3B1CIY0_9ZZZZ</name>
<keyword evidence="2" id="KW-0413">Isomerase</keyword>
<organism evidence="3">
    <name type="scientific">hydrothermal vent metagenome</name>
    <dbReference type="NCBI Taxonomy" id="652676"/>
    <lineage>
        <taxon>unclassified sequences</taxon>
        <taxon>metagenomes</taxon>
        <taxon>ecological metagenomes</taxon>
    </lineage>
</organism>
<dbReference type="GO" id="GO:0016853">
    <property type="term" value="F:isomerase activity"/>
    <property type="evidence" value="ECO:0007669"/>
    <property type="project" value="UniProtKB-KW"/>
</dbReference>
<evidence type="ECO:0000313" key="3">
    <source>
        <dbReference type="EMBL" id="VAX30426.1"/>
    </source>
</evidence>
<evidence type="ECO:0000256" key="1">
    <source>
        <dbReference type="ARBA" id="ARBA00008270"/>
    </source>
</evidence>
<dbReference type="EMBL" id="UOGG01000111">
    <property type="protein sequence ID" value="VAX30426.1"/>
    <property type="molecule type" value="Genomic_DNA"/>
</dbReference>
<dbReference type="SUPFAM" id="SSF54506">
    <property type="entry name" value="Diaminopimelate epimerase-like"/>
    <property type="match status" value="1"/>
</dbReference>
<evidence type="ECO:0000256" key="2">
    <source>
        <dbReference type="ARBA" id="ARBA00023235"/>
    </source>
</evidence>
<dbReference type="PANTHER" id="PTHR13774:SF17">
    <property type="entry name" value="PHENAZINE BIOSYNTHESIS-LIKE DOMAIN-CONTAINING PROTEIN"/>
    <property type="match status" value="1"/>
</dbReference>
<dbReference type="Gene3D" id="3.10.310.10">
    <property type="entry name" value="Diaminopimelate Epimerase, Chain A, domain 1"/>
    <property type="match status" value="2"/>
</dbReference>
<dbReference type="PANTHER" id="PTHR13774">
    <property type="entry name" value="PHENAZINE BIOSYNTHESIS PROTEIN"/>
    <property type="match status" value="1"/>
</dbReference>
<reference evidence="3" key="1">
    <citation type="submission" date="2018-06" db="EMBL/GenBank/DDBJ databases">
        <authorList>
            <person name="Zhirakovskaya E."/>
        </authorList>
    </citation>
    <scope>NUCLEOTIDE SEQUENCE</scope>
</reference>
<dbReference type="InterPro" id="IPR003719">
    <property type="entry name" value="Phenazine_PhzF-like"/>
</dbReference>